<evidence type="ECO:0000259" key="3">
    <source>
        <dbReference type="PROSITE" id="PS51379"/>
    </source>
</evidence>
<keyword evidence="4" id="KW-0346">Stress response</keyword>
<comment type="caution">
    <text evidence="4">The sequence shown here is derived from an EMBL/GenBank/DDBJ whole genome shotgun (WGS) entry which is preliminary data.</text>
</comment>
<sequence>MSKSTTISLLLVLALCDVDSFTARVARRAIKPSSSLLSSGKGWEDEADSNTWLSPTEEVDDWEAQLRQQRDGWSAPPTSPEDSANRSETDETEKLLDALTFQEATEVSFNIREAERADKVRQMEEWGFERSTIASALEVAVKEQANDEMESMQRYLEESYLDTDDAFTVESHTTVPRDPDTNESIRSQMVFVDEHACIGCTNCAAEAPSTFFMEEENGRARVFEQWGDSDDAIQIAIDTCPVDCIHYVPFEELMRLEVQRRDQHINVLAGLVSRAERGAGSGIFSLTPRSFGSKAFTDAPPIDRNYYDRDEVRAELEAKEKIRRFADRRRRLEEERRRDNKIVDL</sequence>
<dbReference type="AlphaFoldDB" id="A0A9N8H5A3"/>
<gene>
    <name evidence="4" type="ORF">SEMRO_81_G043480.1</name>
</gene>
<dbReference type="PANTHER" id="PTHR44579">
    <property type="entry name" value="OS01G0730500 PROTEIN"/>
    <property type="match status" value="1"/>
</dbReference>
<dbReference type="InterPro" id="IPR017896">
    <property type="entry name" value="4Fe4S_Fe-S-bd"/>
</dbReference>
<dbReference type="Gene3D" id="3.30.70.20">
    <property type="match status" value="1"/>
</dbReference>
<evidence type="ECO:0000313" key="4">
    <source>
        <dbReference type="EMBL" id="CAB9500322.1"/>
    </source>
</evidence>
<accession>A0A9N8H5A3</accession>
<evidence type="ECO:0000256" key="1">
    <source>
        <dbReference type="SAM" id="MobiDB-lite"/>
    </source>
</evidence>
<dbReference type="SUPFAM" id="SSF54862">
    <property type="entry name" value="4Fe-4S ferredoxins"/>
    <property type="match status" value="1"/>
</dbReference>
<dbReference type="PANTHER" id="PTHR44579:SF2">
    <property type="entry name" value="OS01G0730500 PROTEIN"/>
    <property type="match status" value="1"/>
</dbReference>
<dbReference type="Proteomes" id="UP001153069">
    <property type="component" value="Unassembled WGS sequence"/>
</dbReference>
<organism evidence="4 5">
    <name type="scientific">Seminavis robusta</name>
    <dbReference type="NCBI Taxonomy" id="568900"/>
    <lineage>
        <taxon>Eukaryota</taxon>
        <taxon>Sar</taxon>
        <taxon>Stramenopiles</taxon>
        <taxon>Ochrophyta</taxon>
        <taxon>Bacillariophyta</taxon>
        <taxon>Bacillariophyceae</taxon>
        <taxon>Bacillariophycidae</taxon>
        <taxon>Naviculales</taxon>
        <taxon>Naviculaceae</taxon>
        <taxon>Seminavis</taxon>
    </lineage>
</organism>
<reference evidence="4" key="1">
    <citation type="submission" date="2020-06" db="EMBL/GenBank/DDBJ databases">
        <authorList>
            <consortium name="Plant Systems Biology data submission"/>
        </authorList>
    </citation>
    <scope>NUCLEOTIDE SEQUENCE</scope>
    <source>
        <strain evidence="4">D6</strain>
    </source>
</reference>
<keyword evidence="2" id="KW-0732">Signal</keyword>
<evidence type="ECO:0000313" key="5">
    <source>
        <dbReference type="Proteomes" id="UP001153069"/>
    </source>
</evidence>
<name>A0A9N8H5A3_9STRA</name>
<feature type="region of interest" description="Disordered" evidence="1">
    <location>
        <begin position="67"/>
        <end position="92"/>
    </location>
</feature>
<dbReference type="EMBL" id="CAICTM010000080">
    <property type="protein sequence ID" value="CAB9500322.1"/>
    <property type="molecule type" value="Genomic_DNA"/>
</dbReference>
<dbReference type="Pfam" id="PF13370">
    <property type="entry name" value="Fer4_13"/>
    <property type="match status" value="1"/>
</dbReference>
<evidence type="ECO:0000256" key="2">
    <source>
        <dbReference type="SAM" id="SignalP"/>
    </source>
</evidence>
<feature type="compositionally biased region" description="Basic and acidic residues" evidence="1">
    <location>
        <begin position="83"/>
        <end position="92"/>
    </location>
</feature>
<dbReference type="PROSITE" id="PS51379">
    <property type="entry name" value="4FE4S_FER_2"/>
    <property type="match status" value="1"/>
</dbReference>
<protein>
    <submittedName>
        <fullName evidence="4">DNAJ heat shock N-terminal domain-containing protein</fullName>
    </submittedName>
</protein>
<feature type="signal peptide" evidence="2">
    <location>
        <begin position="1"/>
        <end position="20"/>
    </location>
</feature>
<dbReference type="OrthoDB" id="376357at2759"/>
<feature type="domain" description="4Fe-4S ferredoxin-type" evidence="3">
    <location>
        <begin position="188"/>
        <end position="217"/>
    </location>
</feature>
<feature type="chain" id="PRO_5040412042" evidence="2">
    <location>
        <begin position="21"/>
        <end position="345"/>
    </location>
</feature>
<keyword evidence="5" id="KW-1185">Reference proteome</keyword>
<proteinExistence type="predicted"/>